<reference evidence="2" key="2">
    <citation type="submission" date="2023-05" db="EMBL/GenBank/DDBJ databases">
        <authorList>
            <person name="Schelkunov M.I."/>
        </authorList>
    </citation>
    <scope>NUCLEOTIDE SEQUENCE</scope>
    <source>
        <strain evidence="2">Hsosn_3</strain>
        <tissue evidence="2">Leaf</tissue>
    </source>
</reference>
<evidence type="ECO:0000256" key="1">
    <source>
        <dbReference type="SAM" id="MobiDB-lite"/>
    </source>
</evidence>
<dbReference type="Proteomes" id="UP001237642">
    <property type="component" value="Unassembled WGS sequence"/>
</dbReference>
<evidence type="ECO:0000313" key="2">
    <source>
        <dbReference type="EMBL" id="KAK1405246.1"/>
    </source>
</evidence>
<keyword evidence="3" id="KW-1185">Reference proteome</keyword>
<comment type="caution">
    <text evidence="2">The sequence shown here is derived from an EMBL/GenBank/DDBJ whole genome shotgun (WGS) entry which is preliminary data.</text>
</comment>
<accession>A0AAD8JKC8</accession>
<sequence length="197" mass="21172">MAINRLLITLQIIIIVLSTFSANLEARVIRNRRSSLTLFEDLGFKLHMHNGGLVRAGEVKRLVPSGPNQETSPESPGRVVGVGEVKRLVPSGPNPETSPESPDRFIPRAQTVHYGGGVGVGEVKRLVPSGPNPETSPESPDRFTPRAQTVHYGGVGKVKRLVPSGPNPETSPESPDRFTPVPPRPTRVSNSDATSLP</sequence>
<name>A0AAD8JKC8_9APIA</name>
<evidence type="ECO:0000313" key="3">
    <source>
        <dbReference type="Proteomes" id="UP001237642"/>
    </source>
</evidence>
<dbReference type="AlphaFoldDB" id="A0AAD8JKC8"/>
<proteinExistence type="predicted"/>
<gene>
    <name evidence="2" type="ORF">POM88_004851</name>
</gene>
<dbReference type="PANTHER" id="PTHR37380">
    <property type="entry name" value="CLE FAMILY OSCLE501 PROTEIN"/>
    <property type="match status" value="1"/>
</dbReference>
<feature type="region of interest" description="Disordered" evidence="1">
    <location>
        <begin position="83"/>
        <end position="197"/>
    </location>
</feature>
<organism evidence="2 3">
    <name type="scientific">Heracleum sosnowskyi</name>
    <dbReference type="NCBI Taxonomy" id="360622"/>
    <lineage>
        <taxon>Eukaryota</taxon>
        <taxon>Viridiplantae</taxon>
        <taxon>Streptophyta</taxon>
        <taxon>Embryophyta</taxon>
        <taxon>Tracheophyta</taxon>
        <taxon>Spermatophyta</taxon>
        <taxon>Magnoliopsida</taxon>
        <taxon>eudicotyledons</taxon>
        <taxon>Gunneridae</taxon>
        <taxon>Pentapetalae</taxon>
        <taxon>asterids</taxon>
        <taxon>campanulids</taxon>
        <taxon>Apiales</taxon>
        <taxon>Apiaceae</taxon>
        <taxon>Apioideae</taxon>
        <taxon>apioid superclade</taxon>
        <taxon>Tordylieae</taxon>
        <taxon>Tordyliinae</taxon>
        <taxon>Heracleum</taxon>
    </lineage>
</organism>
<dbReference type="PANTHER" id="PTHR37380:SF1">
    <property type="entry name" value="CLE FAMILY OSCLE501 PROTEIN"/>
    <property type="match status" value="1"/>
</dbReference>
<reference evidence="2" key="1">
    <citation type="submission" date="2023-02" db="EMBL/GenBank/DDBJ databases">
        <title>Genome of toxic invasive species Heracleum sosnowskyi carries increased number of genes despite the absence of recent whole-genome duplications.</title>
        <authorList>
            <person name="Schelkunov M."/>
            <person name="Shtratnikova V."/>
            <person name="Makarenko M."/>
            <person name="Klepikova A."/>
            <person name="Omelchenko D."/>
            <person name="Novikova G."/>
            <person name="Obukhova E."/>
            <person name="Bogdanov V."/>
            <person name="Penin A."/>
            <person name="Logacheva M."/>
        </authorList>
    </citation>
    <scope>NUCLEOTIDE SEQUENCE</scope>
    <source>
        <strain evidence="2">Hsosn_3</strain>
        <tissue evidence="2">Leaf</tissue>
    </source>
</reference>
<protein>
    <submittedName>
        <fullName evidence="2">Uncharacterized protein</fullName>
    </submittedName>
</protein>
<dbReference type="EMBL" id="JAUIZM010000001">
    <property type="protein sequence ID" value="KAK1405246.1"/>
    <property type="molecule type" value="Genomic_DNA"/>
</dbReference>